<dbReference type="Proteomes" id="UP001595752">
    <property type="component" value="Unassembled WGS sequence"/>
</dbReference>
<name>A0ABV8B2S5_9BACI</name>
<dbReference type="EMBL" id="JBHRZT010000052">
    <property type="protein sequence ID" value="MFC3884483.1"/>
    <property type="molecule type" value="Genomic_DNA"/>
</dbReference>
<evidence type="ECO:0000313" key="2">
    <source>
        <dbReference type="Proteomes" id="UP001595752"/>
    </source>
</evidence>
<evidence type="ECO:0008006" key="3">
    <source>
        <dbReference type="Google" id="ProtNLM"/>
    </source>
</evidence>
<reference evidence="2" key="1">
    <citation type="journal article" date="2019" name="Int. J. Syst. Evol. Microbiol.">
        <title>The Global Catalogue of Microorganisms (GCM) 10K type strain sequencing project: providing services to taxonomists for standard genome sequencing and annotation.</title>
        <authorList>
            <consortium name="The Broad Institute Genomics Platform"/>
            <consortium name="The Broad Institute Genome Sequencing Center for Infectious Disease"/>
            <person name="Wu L."/>
            <person name="Ma J."/>
        </authorList>
    </citation>
    <scope>NUCLEOTIDE SEQUENCE [LARGE SCALE GENOMIC DNA]</scope>
    <source>
        <strain evidence="2">CCUG 61889</strain>
    </source>
</reference>
<comment type="caution">
    <text evidence="1">The sequence shown here is derived from an EMBL/GenBank/DDBJ whole genome shotgun (WGS) entry which is preliminary data.</text>
</comment>
<gene>
    <name evidence="1" type="ORF">ACFOU2_13605</name>
</gene>
<accession>A0ABV8B2S5</accession>
<evidence type="ECO:0000313" key="1">
    <source>
        <dbReference type="EMBL" id="MFC3884483.1"/>
    </source>
</evidence>
<protein>
    <recommendedName>
        <fullName evidence="3">DUF2197 domain-containing protein</fullName>
    </recommendedName>
</protein>
<dbReference type="RefSeq" id="WP_377915963.1">
    <property type="nucleotide sequence ID" value="NZ_JBHRZT010000052.1"/>
</dbReference>
<keyword evidence="2" id="KW-1185">Reference proteome</keyword>
<proteinExistence type="predicted"/>
<sequence>MIKRCEICGKLKEQPDEQTEGMAGTKGLYVCEDCRRDRRKSMDKVVTQ</sequence>
<organism evidence="1 2">
    <name type="scientific">Bacillus songklensis</name>
    <dbReference type="NCBI Taxonomy" id="1069116"/>
    <lineage>
        <taxon>Bacteria</taxon>
        <taxon>Bacillati</taxon>
        <taxon>Bacillota</taxon>
        <taxon>Bacilli</taxon>
        <taxon>Bacillales</taxon>
        <taxon>Bacillaceae</taxon>
        <taxon>Bacillus</taxon>
    </lineage>
</organism>